<dbReference type="Proteomes" id="UP000070700">
    <property type="component" value="Unassembled WGS sequence"/>
</dbReference>
<dbReference type="RefSeq" id="XP_018072659.1">
    <property type="nucleotide sequence ID" value="XM_018219748.1"/>
</dbReference>
<gene>
    <name evidence="3" type="ORF">LY89DRAFT_732984</name>
</gene>
<evidence type="ECO:0000259" key="2">
    <source>
        <dbReference type="Pfam" id="PF20150"/>
    </source>
</evidence>
<dbReference type="KEGG" id="psco:LY89DRAFT_732984"/>
<feature type="domain" description="2EXR" evidence="2">
    <location>
        <begin position="67"/>
        <end position="143"/>
    </location>
</feature>
<feature type="compositionally biased region" description="Basic and acidic residues" evidence="1">
    <location>
        <begin position="17"/>
        <end position="37"/>
    </location>
</feature>
<dbReference type="OrthoDB" id="10488037at2759"/>
<evidence type="ECO:0000256" key="1">
    <source>
        <dbReference type="SAM" id="MobiDB-lite"/>
    </source>
</evidence>
<dbReference type="AlphaFoldDB" id="A0A194XDS5"/>
<dbReference type="Pfam" id="PF20150">
    <property type="entry name" value="2EXR"/>
    <property type="match status" value="1"/>
</dbReference>
<feature type="region of interest" description="Disordered" evidence="1">
    <location>
        <begin position="17"/>
        <end position="66"/>
    </location>
</feature>
<name>A0A194XDS5_MOLSC</name>
<organism evidence="3 4">
    <name type="scientific">Mollisia scopiformis</name>
    <name type="common">Conifer needle endophyte fungus</name>
    <name type="synonym">Phialocephala scopiformis</name>
    <dbReference type="NCBI Taxonomy" id="149040"/>
    <lineage>
        <taxon>Eukaryota</taxon>
        <taxon>Fungi</taxon>
        <taxon>Dikarya</taxon>
        <taxon>Ascomycota</taxon>
        <taxon>Pezizomycotina</taxon>
        <taxon>Leotiomycetes</taxon>
        <taxon>Helotiales</taxon>
        <taxon>Mollisiaceae</taxon>
        <taxon>Mollisia</taxon>
    </lineage>
</organism>
<accession>A0A194XDS5</accession>
<dbReference type="EMBL" id="KQ947413">
    <property type="protein sequence ID" value="KUJ18304.1"/>
    <property type="molecule type" value="Genomic_DNA"/>
</dbReference>
<protein>
    <recommendedName>
        <fullName evidence="2">2EXR domain-containing protein</fullName>
    </recommendedName>
</protein>
<dbReference type="InterPro" id="IPR045518">
    <property type="entry name" value="2EXR"/>
</dbReference>
<evidence type="ECO:0000313" key="4">
    <source>
        <dbReference type="Proteomes" id="UP000070700"/>
    </source>
</evidence>
<dbReference type="GeneID" id="28829474"/>
<dbReference type="InParanoid" id="A0A194XDS5"/>
<proteinExistence type="predicted"/>
<sequence length="364" mass="42022">MSELKLAFREEKKLERKLDFPKEKSAPHNDRDARRQSAQEQIGADKQPSSSNIVGSSTQPDFPGLGFTNLPPELRRMIVQEAAQPLLLPRIVEIHEEDLEIRFATAVEPDFIQKRKIKHFRSVTPCSSLLQVNIEFKGLIWEYFEKEDHLGHELCLDKVPFSFERDSAYFTQDTLMSWMRLWRKCSDRHPDYPLNDDAGLILRNKLRRIVFDVKMLLGHDEAFNNVLGEWFSGNADTIEQLGPGLAAFPSLEEIILVVREDDADVHMDCLDFTETSEEVLQFYDYEALHVDEGLGCIKLADPQPASKAAYVLRIAEDFLRTSLEFYFNKFEIRRGGAFHKPSTKPSEPRKIRTLPIIKKMVKKP</sequence>
<reference evidence="3 4" key="1">
    <citation type="submission" date="2015-10" db="EMBL/GenBank/DDBJ databases">
        <title>Full genome of DAOMC 229536 Phialocephala scopiformis, a fungal endophyte of spruce producing the potent anti-insectan compound rugulosin.</title>
        <authorList>
            <consortium name="DOE Joint Genome Institute"/>
            <person name="Walker A.K."/>
            <person name="Frasz S.L."/>
            <person name="Seifert K.A."/>
            <person name="Miller J.D."/>
            <person name="Mondo S.J."/>
            <person name="Labutti K."/>
            <person name="Lipzen A."/>
            <person name="Dockter R."/>
            <person name="Kennedy M."/>
            <person name="Grigoriev I.V."/>
            <person name="Spatafora J.W."/>
        </authorList>
    </citation>
    <scope>NUCLEOTIDE SEQUENCE [LARGE SCALE GENOMIC DNA]</scope>
    <source>
        <strain evidence="3 4">CBS 120377</strain>
    </source>
</reference>
<keyword evidence="4" id="KW-1185">Reference proteome</keyword>
<evidence type="ECO:0000313" key="3">
    <source>
        <dbReference type="EMBL" id="KUJ18304.1"/>
    </source>
</evidence>
<feature type="compositionally biased region" description="Polar residues" evidence="1">
    <location>
        <begin position="47"/>
        <end position="60"/>
    </location>
</feature>